<keyword evidence="15" id="KW-0829">Tyrosine-protein kinase</keyword>
<evidence type="ECO:0000256" key="4">
    <source>
        <dbReference type="ARBA" id="ARBA00008883"/>
    </source>
</evidence>
<gene>
    <name evidence="20" type="ORF">FNH21_13295</name>
</gene>
<dbReference type="PANTHER" id="PTHR32309">
    <property type="entry name" value="TYROSINE-PROTEIN KINASE"/>
    <property type="match status" value="1"/>
</dbReference>
<keyword evidence="13 17" id="KW-1133">Transmembrane helix</keyword>
<comment type="similarity">
    <text evidence="3">Belongs to the CpsD/CapB family.</text>
</comment>
<keyword evidence="6" id="KW-1003">Cell membrane</keyword>
<evidence type="ECO:0000313" key="20">
    <source>
        <dbReference type="EMBL" id="MPY11676.1"/>
    </source>
</evidence>
<evidence type="ECO:0000259" key="18">
    <source>
        <dbReference type="Pfam" id="PF02706"/>
    </source>
</evidence>
<dbReference type="GO" id="GO:0004715">
    <property type="term" value="F:non-membrane spanning protein tyrosine kinase activity"/>
    <property type="evidence" value="ECO:0007669"/>
    <property type="project" value="UniProtKB-EC"/>
</dbReference>
<evidence type="ECO:0000256" key="3">
    <source>
        <dbReference type="ARBA" id="ARBA00007316"/>
    </source>
</evidence>
<evidence type="ECO:0000256" key="9">
    <source>
        <dbReference type="ARBA" id="ARBA00022692"/>
    </source>
</evidence>
<dbReference type="EC" id="2.7.10.2" evidence="5"/>
<organism evidence="20 21">
    <name type="scientific">Arthrobacter bussei</name>
    <dbReference type="NCBI Taxonomy" id="2594179"/>
    <lineage>
        <taxon>Bacteria</taxon>
        <taxon>Bacillati</taxon>
        <taxon>Actinomycetota</taxon>
        <taxon>Actinomycetes</taxon>
        <taxon>Micrococcales</taxon>
        <taxon>Micrococcaceae</taxon>
        <taxon>Arthrobacter</taxon>
    </lineage>
</organism>
<dbReference type="AlphaFoldDB" id="A0A7X1NRI8"/>
<comment type="similarity">
    <text evidence="4">Belongs to the etk/wzc family.</text>
</comment>
<evidence type="ECO:0000256" key="10">
    <source>
        <dbReference type="ARBA" id="ARBA00022741"/>
    </source>
</evidence>
<evidence type="ECO:0000256" key="8">
    <source>
        <dbReference type="ARBA" id="ARBA00022679"/>
    </source>
</evidence>
<comment type="similarity">
    <text evidence="2">Belongs to the CpsC/CapA family.</text>
</comment>
<dbReference type="GO" id="GO:0005886">
    <property type="term" value="C:plasma membrane"/>
    <property type="evidence" value="ECO:0007669"/>
    <property type="project" value="UniProtKB-SubCell"/>
</dbReference>
<dbReference type="InterPro" id="IPR005702">
    <property type="entry name" value="Wzc-like_C"/>
</dbReference>
<protein>
    <recommendedName>
        <fullName evidence="5">non-specific protein-tyrosine kinase</fullName>
        <ecNumber evidence="5">2.7.10.2</ecNumber>
    </recommendedName>
</protein>
<keyword evidence="8 20" id="KW-0808">Transferase</keyword>
<evidence type="ECO:0000256" key="16">
    <source>
        <dbReference type="ARBA" id="ARBA00051245"/>
    </source>
</evidence>
<dbReference type="InterPro" id="IPR003856">
    <property type="entry name" value="LPS_length_determ_N"/>
</dbReference>
<comment type="caution">
    <text evidence="20">The sequence shown here is derived from an EMBL/GenBank/DDBJ whole genome shotgun (WGS) entry which is preliminary data.</text>
</comment>
<keyword evidence="14 17" id="KW-0472">Membrane</keyword>
<dbReference type="OrthoDB" id="9812433at2"/>
<dbReference type="InterPro" id="IPR050445">
    <property type="entry name" value="Bact_polysacc_biosynth/exp"/>
</dbReference>
<keyword evidence="12" id="KW-0067">ATP-binding</keyword>
<evidence type="ECO:0000256" key="14">
    <source>
        <dbReference type="ARBA" id="ARBA00023136"/>
    </source>
</evidence>
<evidence type="ECO:0000259" key="19">
    <source>
        <dbReference type="Pfam" id="PF13614"/>
    </source>
</evidence>
<comment type="subcellular location">
    <subcellularLocation>
        <location evidence="1">Cell inner membrane</location>
        <topology evidence="1">Multi-pass membrane protein</topology>
    </subcellularLocation>
</comment>
<dbReference type="PANTHER" id="PTHR32309:SF13">
    <property type="entry name" value="FERRIC ENTEROBACTIN TRANSPORT PROTEIN FEPE"/>
    <property type="match status" value="1"/>
</dbReference>
<evidence type="ECO:0000256" key="12">
    <source>
        <dbReference type="ARBA" id="ARBA00022840"/>
    </source>
</evidence>
<keyword evidence="7" id="KW-0997">Cell inner membrane</keyword>
<evidence type="ECO:0000256" key="17">
    <source>
        <dbReference type="SAM" id="Phobius"/>
    </source>
</evidence>
<dbReference type="InterPro" id="IPR025669">
    <property type="entry name" value="AAA_dom"/>
</dbReference>
<dbReference type="FunFam" id="3.40.50.300:FF:000527">
    <property type="entry name" value="Tyrosine-protein kinase etk"/>
    <property type="match status" value="1"/>
</dbReference>
<feature type="transmembrane region" description="Helical" evidence="17">
    <location>
        <begin position="29"/>
        <end position="49"/>
    </location>
</feature>
<dbReference type="Proteomes" id="UP000326464">
    <property type="component" value="Unassembled WGS sequence"/>
</dbReference>
<proteinExistence type="inferred from homology"/>
<evidence type="ECO:0000256" key="5">
    <source>
        <dbReference type="ARBA" id="ARBA00011903"/>
    </source>
</evidence>
<keyword evidence="9 17" id="KW-0812">Transmembrane</keyword>
<dbReference type="EMBL" id="VJXX01000005">
    <property type="protein sequence ID" value="MPY11676.1"/>
    <property type="molecule type" value="Genomic_DNA"/>
</dbReference>
<keyword evidence="11 20" id="KW-0418">Kinase</keyword>
<evidence type="ECO:0000256" key="7">
    <source>
        <dbReference type="ARBA" id="ARBA00022519"/>
    </source>
</evidence>
<accession>A0A7X1NRI8</accession>
<name>A0A7X1NRI8_9MICC</name>
<evidence type="ECO:0000256" key="11">
    <source>
        <dbReference type="ARBA" id="ARBA00022777"/>
    </source>
</evidence>
<feature type="domain" description="AAA" evidence="19">
    <location>
        <begin position="279"/>
        <end position="429"/>
    </location>
</feature>
<dbReference type="CDD" id="cd05387">
    <property type="entry name" value="BY-kinase"/>
    <property type="match status" value="1"/>
</dbReference>
<comment type="catalytic activity">
    <reaction evidence="16">
        <text>L-tyrosyl-[protein] + ATP = O-phospho-L-tyrosyl-[protein] + ADP + H(+)</text>
        <dbReference type="Rhea" id="RHEA:10596"/>
        <dbReference type="Rhea" id="RHEA-COMP:10136"/>
        <dbReference type="Rhea" id="RHEA-COMP:20101"/>
        <dbReference type="ChEBI" id="CHEBI:15378"/>
        <dbReference type="ChEBI" id="CHEBI:30616"/>
        <dbReference type="ChEBI" id="CHEBI:46858"/>
        <dbReference type="ChEBI" id="CHEBI:61978"/>
        <dbReference type="ChEBI" id="CHEBI:456216"/>
        <dbReference type="EC" id="2.7.10.2"/>
    </reaction>
</comment>
<evidence type="ECO:0000256" key="15">
    <source>
        <dbReference type="ARBA" id="ARBA00023137"/>
    </source>
</evidence>
<dbReference type="RefSeq" id="WP_152816518.1">
    <property type="nucleotide sequence ID" value="NZ_VJXX01000005.1"/>
</dbReference>
<dbReference type="Pfam" id="PF02706">
    <property type="entry name" value="Wzz"/>
    <property type="match status" value="1"/>
</dbReference>
<reference evidence="21" key="1">
    <citation type="submission" date="2019-07" db="EMBL/GenBank/DDBJ databases">
        <title>Arthrobacter KR32 sp. nov., isolated from mountain cheese made of cows milk.</title>
        <authorList>
            <person name="Flegler A."/>
        </authorList>
    </citation>
    <scope>NUCLEOTIDE SEQUENCE [LARGE SCALE GENOMIC DNA]</scope>
    <source>
        <strain evidence="21">KR32</strain>
    </source>
</reference>
<evidence type="ECO:0000256" key="13">
    <source>
        <dbReference type="ARBA" id="ARBA00022989"/>
    </source>
</evidence>
<feature type="transmembrane region" description="Helical" evidence="17">
    <location>
        <begin position="190"/>
        <end position="209"/>
    </location>
</feature>
<dbReference type="SUPFAM" id="SSF52540">
    <property type="entry name" value="P-loop containing nucleoside triphosphate hydrolases"/>
    <property type="match status" value="1"/>
</dbReference>
<dbReference type="InterPro" id="IPR027417">
    <property type="entry name" value="P-loop_NTPase"/>
</dbReference>
<keyword evidence="10" id="KW-0547">Nucleotide-binding</keyword>
<dbReference type="Gene3D" id="3.40.50.300">
    <property type="entry name" value="P-loop containing nucleotide triphosphate hydrolases"/>
    <property type="match status" value="1"/>
</dbReference>
<feature type="domain" description="Polysaccharide chain length determinant N-terminal" evidence="18">
    <location>
        <begin position="16"/>
        <end position="104"/>
    </location>
</feature>
<dbReference type="GO" id="GO:0005524">
    <property type="term" value="F:ATP binding"/>
    <property type="evidence" value="ECO:0007669"/>
    <property type="project" value="UniProtKB-KW"/>
</dbReference>
<evidence type="ECO:0000313" key="21">
    <source>
        <dbReference type="Proteomes" id="UP000326464"/>
    </source>
</evidence>
<dbReference type="Pfam" id="PF13614">
    <property type="entry name" value="AAA_31"/>
    <property type="match status" value="1"/>
</dbReference>
<evidence type="ECO:0000256" key="6">
    <source>
        <dbReference type="ARBA" id="ARBA00022475"/>
    </source>
</evidence>
<sequence>MCAPADRGVEGETTYMELRDYVAALRKRWLTIVALCLLGALAAFAYASLSAPQYRAVSSVFVSSNRGETTGELVQGSTYTQNLVASFTQLATKPVVLDPVIEELDLDSSAAQLEDAVSAETPLNTVLINITAVSESPAGAANIANGVADSLARVVTDMSPKTESGSPTISISTVATAQAPTFAFAPNTRLLIAAGALVGLVAGIVVALARQLLDTRIHDAGDVARLTDLPVLGTIPRTRGADSGSIVLTSDPNGNVAEAYRLLATNLEFLNPDKSLRSIVVSSPLPGEGKSTTAINLALAAAERNHKVLLIDADLRRPSVAEYCSIEGGVGLTTVLSSRASLSSVIEPWESIDVLPCGVVPPNPNQLLSSDSMAHLVKELSDVYDFIVIDSPPILLVADALPLARLTDGAVIVTRQHRTRRGQLAKTLQSLEGVGSDALGVILTGGKAASRTAYYGSKDQQGPAR</sequence>
<evidence type="ECO:0000256" key="2">
    <source>
        <dbReference type="ARBA" id="ARBA00006683"/>
    </source>
</evidence>
<keyword evidence="21" id="KW-1185">Reference proteome</keyword>
<dbReference type="GO" id="GO:0042802">
    <property type="term" value="F:identical protein binding"/>
    <property type="evidence" value="ECO:0007669"/>
    <property type="project" value="UniProtKB-ARBA"/>
</dbReference>
<evidence type="ECO:0000256" key="1">
    <source>
        <dbReference type="ARBA" id="ARBA00004429"/>
    </source>
</evidence>
<dbReference type="NCBIfam" id="TIGR01007">
    <property type="entry name" value="eps_fam"/>
    <property type="match status" value="1"/>
</dbReference>